<reference evidence="1 2" key="1">
    <citation type="journal article" date="2017" name="Front. Microbiol.">
        <title>Double-Face Meets the Bacterial World: The Opportunistic Pathogen Stenotrophomonas maltophilia.</title>
        <authorList>
            <person name="Lira F."/>
            <person name="Berg G."/>
            <person name="Martinez J.L."/>
        </authorList>
    </citation>
    <scope>NUCLEOTIDE SEQUENCE [LARGE SCALE GENOMIC DNA]</scope>
    <source>
        <strain evidence="1 2">EA1</strain>
    </source>
</reference>
<dbReference type="Proteomes" id="UP000230167">
    <property type="component" value="Unassembled WGS sequence"/>
</dbReference>
<protein>
    <submittedName>
        <fullName evidence="1">Uncharacterized protein</fullName>
    </submittedName>
</protein>
<proteinExistence type="predicted"/>
<sequence>MEVEFHLRVLPLKRGGTYADIWNSLVDRVVQDRHLATQLDDELQMRRAMNVVPEVHELIEAAMLFLLEAQMAHDANDAGRAWAALVRCNYYLGTCSSHATQLELTALGGRITGSRIVPLRNMVVEMLKAMPDNSRATKQDLWAEILPAMEKFGKDHQARSTNPRQLLQRWTNHDPAVHPQIARVVEGSLNTRARRKMR</sequence>
<gene>
    <name evidence="1" type="ORF">B9Y64_06330</name>
</gene>
<accession>A0A2J0UCN2</accession>
<dbReference type="RefSeq" id="WP_100439985.1">
    <property type="nucleotide sequence ID" value="NZ_NEQV01000002.1"/>
</dbReference>
<evidence type="ECO:0000313" key="2">
    <source>
        <dbReference type="Proteomes" id="UP000230167"/>
    </source>
</evidence>
<name>A0A2J0UCN2_STEMA</name>
<organism evidence="1 2">
    <name type="scientific">Stenotrophomonas maltophilia</name>
    <name type="common">Pseudomonas maltophilia</name>
    <name type="synonym">Xanthomonas maltophilia</name>
    <dbReference type="NCBI Taxonomy" id="40324"/>
    <lineage>
        <taxon>Bacteria</taxon>
        <taxon>Pseudomonadati</taxon>
        <taxon>Pseudomonadota</taxon>
        <taxon>Gammaproteobacteria</taxon>
        <taxon>Lysobacterales</taxon>
        <taxon>Lysobacteraceae</taxon>
        <taxon>Stenotrophomonas</taxon>
        <taxon>Stenotrophomonas maltophilia group</taxon>
    </lineage>
</organism>
<dbReference type="EMBL" id="NEQV01000002">
    <property type="protein sequence ID" value="PJL31202.1"/>
    <property type="molecule type" value="Genomic_DNA"/>
</dbReference>
<dbReference type="AlphaFoldDB" id="A0A2J0UCN2"/>
<evidence type="ECO:0000313" key="1">
    <source>
        <dbReference type="EMBL" id="PJL31202.1"/>
    </source>
</evidence>
<comment type="caution">
    <text evidence="1">The sequence shown here is derived from an EMBL/GenBank/DDBJ whole genome shotgun (WGS) entry which is preliminary data.</text>
</comment>